<proteinExistence type="predicted"/>
<accession>A0ABY6CKX3</accession>
<feature type="chain" id="PRO_5045975695" evidence="1">
    <location>
        <begin position="22"/>
        <end position="71"/>
    </location>
</feature>
<evidence type="ECO:0000313" key="3">
    <source>
        <dbReference type="Proteomes" id="UP001065174"/>
    </source>
</evidence>
<feature type="signal peptide" evidence="1">
    <location>
        <begin position="1"/>
        <end position="21"/>
    </location>
</feature>
<dbReference type="PROSITE" id="PS51257">
    <property type="entry name" value="PROKAR_LIPOPROTEIN"/>
    <property type="match status" value="1"/>
</dbReference>
<reference evidence="2" key="1">
    <citation type="submission" date="2022-09" db="EMBL/GenBank/DDBJ databases">
        <title>Comparative genomics and taxonomic characterization of three novel marine species of genus Reichenbachiella exhibiting antioxidant and polysaccharide degradation activities.</title>
        <authorList>
            <person name="Muhammad N."/>
            <person name="Lee Y.-J."/>
            <person name="Ko J."/>
            <person name="Kim S.-G."/>
        </authorList>
    </citation>
    <scope>NUCLEOTIDE SEQUENCE</scope>
    <source>
        <strain evidence="2">BKB1-1</strain>
    </source>
</reference>
<keyword evidence="3" id="KW-1185">Reference proteome</keyword>
<gene>
    <name evidence="2" type="ORF">N6H18_12535</name>
</gene>
<sequence length="71" mass="7395">MKILKNVNLLVIAFIFTLAAASCSSQGSAGQTEVAEDTVEVAVPEEIVVDSAAMEVEMDTTSMEADSVSAE</sequence>
<dbReference type="Proteomes" id="UP001065174">
    <property type="component" value="Chromosome"/>
</dbReference>
<evidence type="ECO:0000256" key="1">
    <source>
        <dbReference type="SAM" id="SignalP"/>
    </source>
</evidence>
<dbReference type="EMBL" id="CP106679">
    <property type="protein sequence ID" value="UXP31176.1"/>
    <property type="molecule type" value="Genomic_DNA"/>
</dbReference>
<evidence type="ECO:0000313" key="2">
    <source>
        <dbReference type="EMBL" id="UXP31176.1"/>
    </source>
</evidence>
<dbReference type="RefSeq" id="WP_262308617.1">
    <property type="nucleotide sequence ID" value="NZ_CP106679.1"/>
</dbReference>
<name>A0ABY6CKX3_9BACT</name>
<protein>
    <submittedName>
        <fullName evidence="2">Uncharacterized protein</fullName>
    </submittedName>
</protein>
<organism evidence="2 3">
    <name type="scientific">Reichenbachiella agarivorans</name>
    <dbReference type="NCBI Taxonomy" id="2979464"/>
    <lineage>
        <taxon>Bacteria</taxon>
        <taxon>Pseudomonadati</taxon>
        <taxon>Bacteroidota</taxon>
        <taxon>Cytophagia</taxon>
        <taxon>Cytophagales</taxon>
        <taxon>Reichenbachiellaceae</taxon>
        <taxon>Reichenbachiella</taxon>
    </lineage>
</organism>
<keyword evidence="1" id="KW-0732">Signal</keyword>